<dbReference type="AlphaFoldDB" id="A0A8J7E070"/>
<name>A0A8J7E070_9CYAN</name>
<gene>
    <name evidence="1" type="ORF">IQ249_23540</name>
</gene>
<evidence type="ECO:0000313" key="2">
    <source>
        <dbReference type="Proteomes" id="UP000654482"/>
    </source>
</evidence>
<keyword evidence="2" id="KW-1185">Reference proteome</keyword>
<comment type="caution">
    <text evidence="1">The sequence shown here is derived from an EMBL/GenBank/DDBJ whole genome shotgun (WGS) entry which is preliminary data.</text>
</comment>
<dbReference type="Proteomes" id="UP000654482">
    <property type="component" value="Unassembled WGS sequence"/>
</dbReference>
<sequence>MDWTTPLRSQQLDFVARLNSGHLLHCDLPNLHSELVILPKKIANTLQEQSNGDSNKLYEAAEKFAIEARLGNRITVAKPSVVDNRAVDFTLSANPSMSIRVKSTQGQLQDVHWLVSPEELEQNAAILCLLFLDPLDSEAAEYRVVWAGFIPTSMVEGSKNPVLFMLDNLLYIGGLSSYLESFKLSKKEKIEIQDTSSLSAWLPELEPQDLERGDRAAWKTRFIKWAQTIVLNASTESIRFYLYDLLNTQYYRQTLWKLYYKREKETFATARSKERDAIAKQLDEQAENIMFDLAGLNKNE</sequence>
<organism evidence="1 2">
    <name type="scientific">Lusitaniella coriacea LEGE 07157</name>
    <dbReference type="NCBI Taxonomy" id="945747"/>
    <lineage>
        <taxon>Bacteria</taxon>
        <taxon>Bacillati</taxon>
        <taxon>Cyanobacteriota</taxon>
        <taxon>Cyanophyceae</taxon>
        <taxon>Spirulinales</taxon>
        <taxon>Lusitaniellaceae</taxon>
        <taxon>Lusitaniella</taxon>
    </lineage>
</organism>
<reference evidence="1" key="1">
    <citation type="submission" date="2020-10" db="EMBL/GenBank/DDBJ databases">
        <authorList>
            <person name="Castelo-Branco R."/>
            <person name="Eusebio N."/>
            <person name="Adriana R."/>
            <person name="Vieira A."/>
            <person name="Brugerolle De Fraissinette N."/>
            <person name="Rezende De Castro R."/>
            <person name="Schneider M.P."/>
            <person name="Vasconcelos V."/>
            <person name="Leao P.N."/>
        </authorList>
    </citation>
    <scope>NUCLEOTIDE SEQUENCE</scope>
    <source>
        <strain evidence="1">LEGE 07157</strain>
    </source>
</reference>
<evidence type="ECO:0000313" key="1">
    <source>
        <dbReference type="EMBL" id="MBE9118867.1"/>
    </source>
</evidence>
<accession>A0A8J7E070</accession>
<protein>
    <recommendedName>
        <fullName evidence="3">Restriction endonuclease</fullName>
    </recommendedName>
</protein>
<dbReference type="RefSeq" id="WP_194031962.1">
    <property type="nucleotide sequence ID" value="NZ_JADEWZ010000065.1"/>
</dbReference>
<evidence type="ECO:0008006" key="3">
    <source>
        <dbReference type="Google" id="ProtNLM"/>
    </source>
</evidence>
<dbReference type="EMBL" id="JADEWZ010000065">
    <property type="protein sequence ID" value="MBE9118867.1"/>
    <property type="molecule type" value="Genomic_DNA"/>
</dbReference>
<proteinExistence type="predicted"/>